<evidence type="ECO:0000256" key="4">
    <source>
        <dbReference type="ARBA" id="ARBA00022989"/>
    </source>
</evidence>
<protein>
    <submittedName>
        <fullName evidence="7">ABC transporter permease</fullName>
    </submittedName>
</protein>
<comment type="subcellular location">
    <subcellularLocation>
        <location evidence="1">Cell membrane</location>
        <topology evidence="1">Multi-pass membrane protein</topology>
    </subcellularLocation>
</comment>
<dbReference type="RefSeq" id="WP_193735209.1">
    <property type="nucleotide sequence ID" value="NZ_CP063304.1"/>
</dbReference>
<dbReference type="Pfam" id="PF02653">
    <property type="entry name" value="BPD_transp_2"/>
    <property type="match status" value="1"/>
</dbReference>
<evidence type="ECO:0000256" key="2">
    <source>
        <dbReference type="ARBA" id="ARBA00022475"/>
    </source>
</evidence>
<dbReference type="KEGG" id="bliq:INP51_12705"/>
<dbReference type="InterPro" id="IPR001851">
    <property type="entry name" value="ABC_transp_permease"/>
</dbReference>
<dbReference type="Proteomes" id="UP000593601">
    <property type="component" value="Chromosome"/>
</dbReference>
<keyword evidence="8" id="KW-1185">Reference proteome</keyword>
<evidence type="ECO:0000256" key="3">
    <source>
        <dbReference type="ARBA" id="ARBA00022692"/>
    </source>
</evidence>
<evidence type="ECO:0000256" key="6">
    <source>
        <dbReference type="SAM" id="Phobius"/>
    </source>
</evidence>
<keyword evidence="4 6" id="KW-1133">Transmembrane helix</keyword>
<feature type="transmembrane region" description="Helical" evidence="6">
    <location>
        <begin position="147"/>
        <end position="163"/>
    </location>
</feature>
<proteinExistence type="predicted"/>
<keyword evidence="5 6" id="KW-0472">Membrane</keyword>
<organism evidence="7 8">
    <name type="scientific">Blautia liquoris</name>
    <dbReference type="NCBI Taxonomy" id="2779518"/>
    <lineage>
        <taxon>Bacteria</taxon>
        <taxon>Bacillati</taxon>
        <taxon>Bacillota</taxon>
        <taxon>Clostridia</taxon>
        <taxon>Lachnospirales</taxon>
        <taxon>Lachnospiraceae</taxon>
        <taxon>Blautia</taxon>
    </lineage>
</organism>
<feature type="transmembrane region" description="Helical" evidence="6">
    <location>
        <begin position="267"/>
        <end position="286"/>
    </location>
</feature>
<keyword evidence="2" id="KW-1003">Cell membrane</keyword>
<dbReference type="EMBL" id="CP063304">
    <property type="protein sequence ID" value="QOV18847.1"/>
    <property type="molecule type" value="Genomic_DNA"/>
</dbReference>
<dbReference type="PANTHER" id="PTHR43370:SF1">
    <property type="entry name" value="GUANOSINE ABC TRANSPORTER PERMEASE PROTEIN NUPQ"/>
    <property type="match status" value="1"/>
</dbReference>
<feature type="transmembrane region" description="Helical" evidence="6">
    <location>
        <begin position="88"/>
        <end position="106"/>
    </location>
</feature>
<evidence type="ECO:0000313" key="8">
    <source>
        <dbReference type="Proteomes" id="UP000593601"/>
    </source>
</evidence>
<dbReference type="GO" id="GO:0022857">
    <property type="term" value="F:transmembrane transporter activity"/>
    <property type="evidence" value="ECO:0007669"/>
    <property type="project" value="InterPro"/>
</dbReference>
<evidence type="ECO:0000313" key="7">
    <source>
        <dbReference type="EMBL" id="QOV18847.1"/>
    </source>
</evidence>
<gene>
    <name evidence="7" type="ORF">INP51_12705</name>
</gene>
<sequence length="307" mass="32863">MISASIISPTLRVSTPILLCALGGVYSERSGTGNITYEGSMLMATFTGVVGSYFTGSSIIGVLCALLGGVFTNIFYGVLRLQMGGDNVVCGFAINSFALGATTYLLRTLFKTSGTLSDPKIQGLHKISVPILKDIPVIKYFFTDQTLLVYIAFIMVFVTQLILKRTKFGMNIRACGENPMAATAVGINVTKNRWISITITGILCGLGGAQMSLGNLTQFSEDMVGGRGFIALAAVMLSNATPIGVMFTAVLFGFAEALANVLQLTSISSYLVLMIPYITVILILILQPDRIKEIKTKLKIHKNIAEA</sequence>
<dbReference type="AlphaFoldDB" id="A0A7M2RH24"/>
<feature type="transmembrane region" description="Helical" evidence="6">
    <location>
        <begin position="51"/>
        <end position="76"/>
    </location>
</feature>
<dbReference type="GO" id="GO:0005886">
    <property type="term" value="C:plasma membrane"/>
    <property type="evidence" value="ECO:0007669"/>
    <property type="project" value="UniProtKB-SubCell"/>
</dbReference>
<reference evidence="7 8" key="1">
    <citation type="submission" date="2020-10" db="EMBL/GenBank/DDBJ databases">
        <title>Blautia liquoris sp.nov., isolated from the mud in a fermentation cellar used for the production of Chinese strong-flavoured liquor.</title>
        <authorList>
            <person name="Lu L."/>
        </authorList>
    </citation>
    <scope>NUCLEOTIDE SEQUENCE [LARGE SCALE GENOMIC DNA]</scope>
    <source>
        <strain evidence="7 8">LZLJ-3</strain>
    </source>
</reference>
<name>A0A7M2RH24_9FIRM</name>
<dbReference type="CDD" id="cd06580">
    <property type="entry name" value="TM_PBP1_transp_TpRbsC_like"/>
    <property type="match status" value="1"/>
</dbReference>
<keyword evidence="3 6" id="KW-0812">Transmembrane</keyword>
<evidence type="ECO:0000256" key="1">
    <source>
        <dbReference type="ARBA" id="ARBA00004651"/>
    </source>
</evidence>
<dbReference type="PANTHER" id="PTHR43370">
    <property type="entry name" value="SUGAR ABC TRANSPORTER INTEGRAL MEMBRANE PROTEIN-RELATED"/>
    <property type="match status" value="1"/>
</dbReference>
<evidence type="ECO:0000256" key="5">
    <source>
        <dbReference type="ARBA" id="ARBA00023136"/>
    </source>
</evidence>
<feature type="transmembrane region" description="Helical" evidence="6">
    <location>
        <begin position="229"/>
        <end position="255"/>
    </location>
</feature>
<accession>A0A7M2RH24</accession>